<evidence type="ECO:0000313" key="4">
    <source>
        <dbReference type="Proteomes" id="UP000321947"/>
    </source>
</evidence>
<feature type="region of interest" description="Disordered" evidence="1">
    <location>
        <begin position="1"/>
        <end position="122"/>
    </location>
</feature>
<dbReference type="Pfam" id="PF09331">
    <property type="entry name" value="DUF1985"/>
    <property type="match status" value="1"/>
</dbReference>
<feature type="region of interest" description="Disordered" evidence="1">
    <location>
        <begin position="374"/>
        <end position="448"/>
    </location>
</feature>
<feature type="compositionally biased region" description="Acidic residues" evidence="1">
    <location>
        <begin position="374"/>
        <end position="387"/>
    </location>
</feature>
<evidence type="ECO:0000313" key="3">
    <source>
        <dbReference type="EMBL" id="TYK28841.1"/>
    </source>
</evidence>
<dbReference type="AlphaFoldDB" id="A0A5D3DZ94"/>
<reference evidence="3 4" key="1">
    <citation type="submission" date="2019-08" db="EMBL/GenBank/DDBJ databases">
        <title>Draft genome sequences of two oriental melons (Cucumis melo L. var makuwa).</title>
        <authorList>
            <person name="Kwon S.-Y."/>
        </authorList>
    </citation>
    <scope>NUCLEOTIDE SEQUENCE [LARGE SCALE GENOMIC DNA]</scope>
    <source>
        <strain evidence="4">cv. Chang Bougi</strain>
        <tissue evidence="3">Leaf</tissue>
    </source>
</reference>
<dbReference type="EMBL" id="SSTD01002034">
    <property type="protein sequence ID" value="TYK28841.1"/>
    <property type="molecule type" value="Genomic_DNA"/>
</dbReference>
<organism evidence="3 4">
    <name type="scientific">Cucumis melo var. makuwa</name>
    <name type="common">Oriental melon</name>
    <dbReference type="NCBI Taxonomy" id="1194695"/>
    <lineage>
        <taxon>Eukaryota</taxon>
        <taxon>Viridiplantae</taxon>
        <taxon>Streptophyta</taxon>
        <taxon>Embryophyta</taxon>
        <taxon>Tracheophyta</taxon>
        <taxon>Spermatophyta</taxon>
        <taxon>Magnoliopsida</taxon>
        <taxon>eudicotyledons</taxon>
        <taxon>Gunneridae</taxon>
        <taxon>Pentapetalae</taxon>
        <taxon>rosids</taxon>
        <taxon>fabids</taxon>
        <taxon>Cucurbitales</taxon>
        <taxon>Cucurbitaceae</taxon>
        <taxon>Benincaseae</taxon>
        <taxon>Cucumis</taxon>
    </lineage>
</organism>
<dbReference type="InterPro" id="IPR015410">
    <property type="entry name" value="DUF1985"/>
</dbReference>
<feature type="domain" description="DUF1985" evidence="2">
    <location>
        <begin position="108"/>
        <end position="202"/>
    </location>
</feature>
<proteinExistence type="predicted"/>
<feature type="compositionally biased region" description="Basic residues" evidence="1">
    <location>
        <begin position="90"/>
        <end position="109"/>
    </location>
</feature>
<dbReference type="Proteomes" id="UP000321947">
    <property type="component" value="Unassembled WGS sequence"/>
</dbReference>
<name>A0A5D3DZ94_CUCMM</name>
<dbReference type="PANTHER" id="PTHR48449">
    <property type="entry name" value="DUF1985 DOMAIN-CONTAINING PROTEIN"/>
    <property type="match status" value="1"/>
</dbReference>
<gene>
    <name evidence="3" type="ORF">E5676_scaffold303G00480</name>
</gene>
<comment type="caution">
    <text evidence="3">The sequence shown here is derived from an EMBL/GenBank/DDBJ whole genome shotgun (WGS) entry which is preliminary data.</text>
</comment>
<evidence type="ECO:0000256" key="1">
    <source>
        <dbReference type="SAM" id="MobiDB-lite"/>
    </source>
</evidence>
<protein>
    <submittedName>
        <fullName evidence="3">Protein Ycf2-like</fullName>
    </submittedName>
</protein>
<feature type="compositionally biased region" description="Acidic residues" evidence="1">
    <location>
        <begin position="40"/>
        <end position="71"/>
    </location>
</feature>
<evidence type="ECO:0000259" key="2">
    <source>
        <dbReference type="Pfam" id="PF09331"/>
    </source>
</evidence>
<accession>A0A5D3DZ94</accession>
<dbReference type="PANTHER" id="PTHR48449:SF1">
    <property type="entry name" value="DUF1985 DOMAIN-CONTAINING PROTEIN"/>
    <property type="match status" value="1"/>
</dbReference>
<feature type="compositionally biased region" description="Basic and acidic residues" evidence="1">
    <location>
        <begin position="397"/>
        <end position="426"/>
    </location>
</feature>
<sequence>MGKGSGSKRESPGTSKKRVRTETKKDEEDTESKSEKEEKVQEDEEVVEEDEQDEEVEDEEKQDEEEEEEGETTVGEDLNSSRSEIPTDIKKRKKAAEKGKKVKAIKKEKKAREDRRRKGKAPMKLEKSEVCISGVLLERYVKISTAGTDDNRIKMAKLYFLESFLIPKQECLSVEWDHIIMVDDDEVFDGYPWGRVAFELLVDFMNRAVCSKGQTEISMGGSIFLILAWAYEFEVSHMLATSTEVGMPYFAPFIKTEKDILREAEDELRKTKNSDHIAHVSVNRGMPSTSGINVLTKMVEKIENSQQRMETSVEGILEFLKCVELKMNNQFKELRQKMNGIIEAIRSEQCSSLGGQYTYEFMGVRAFKEHLDKVEEDQEEDDVEDLNLDSSNPTVLGKRDDDEDKDGKGLMDESRPESSRGQDDGQSKVAKSETPPTAGDKDSSLYKGQCSLNSIPRMLKNVQPAFGKIKDRPLMAKIIGKMSGNDTLSNMKENRPAARVILKHLNTTKEGLEMKRSNAKEYREVTPVSTGIWIDALRGKVVQPRKDKENSSSEWSSFDLHLSQG</sequence>
<feature type="compositionally biased region" description="Basic and acidic residues" evidence="1">
    <location>
        <begin position="20"/>
        <end position="39"/>
    </location>
</feature>
<feature type="region of interest" description="Disordered" evidence="1">
    <location>
        <begin position="543"/>
        <end position="565"/>
    </location>
</feature>